<sequence length="252" mass="28828">MTQYKTLEAQQSAAKVITGCIDAINNEKGLPYQLGTLTVEYITKYLAEYRKLIEKDIEESQKAAEAAGDAETVIKIWAANKENGYRAYPPEYEVMFWNVAGEALRIPDGKPNHEYQTKFGFDTFEEAALFIESVNVPDAVQVSINDECYDVYPAELQVKGNKMQEHSRLDFDDVRSFCISKNLYTRGTNEEYTRLANMLFYWQETGQNIDTAKLQIVAQNILDHSDTEYELESLMFSLKREAVITSYCVADH</sequence>
<accession>A0A6B9SS89</accession>
<name>A0A6B9SS89_9CAUD</name>
<dbReference type="EMBL" id="MN882554">
    <property type="protein sequence ID" value="QHJ73850.1"/>
    <property type="molecule type" value="Genomic_DNA"/>
</dbReference>
<evidence type="ECO:0000313" key="1">
    <source>
        <dbReference type="EMBL" id="QHJ73850.1"/>
    </source>
</evidence>
<reference evidence="1 2" key="1">
    <citation type="submission" date="2019-12" db="EMBL/GenBank/DDBJ databases">
        <title>The Isolation and Genome Sequencing of Six Novel Lytic Bacteriophages from the Rumen Active Against Butyrivibrio fibrisolvens.</title>
        <authorList>
            <person name="Friedersdorff J.C.A."/>
            <person name="Kingston-Smith A.H."/>
            <person name="Pachebat J.A."/>
            <person name="Rooke D."/>
            <person name="Creevey C.J."/>
        </authorList>
    </citation>
    <scope>NUCLEOTIDE SEQUENCE [LARGE SCALE GENOMIC DNA]</scope>
</reference>
<organism evidence="1 2">
    <name type="scientific">Butyrivibrio phage Idris</name>
    <dbReference type="NCBI Taxonomy" id="2696360"/>
    <lineage>
        <taxon>Viruses</taxon>
        <taxon>Duplodnaviria</taxon>
        <taxon>Heunggongvirae</taxon>
        <taxon>Uroviricota</taxon>
        <taxon>Caudoviricetes</taxon>
        <taxon>Arawnvirus</taxon>
        <taxon>Arawnvirus arawn</taxon>
    </lineage>
</organism>
<dbReference type="Proteomes" id="UP000464827">
    <property type="component" value="Segment"/>
</dbReference>
<evidence type="ECO:0000313" key="2">
    <source>
        <dbReference type="Proteomes" id="UP000464827"/>
    </source>
</evidence>
<proteinExistence type="predicted"/>
<protein>
    <submittedName>
        <fullName evidence="1">Uncharacterized protein</fullName>
    </submittedName>
</protein>